<keyword evidence="2" id="KW-0812">Transmembrane</keyword>
<dbReference type="FunCoup" id="A0A804U7Q4">
    <property type="interactions" value="4"/>
</dbReference>
<name>A0A804U7Q4_MAIZE</name>
<reference evidence="3" key="3">
    <citation type="submission" date="2021-05" db="UniProtKB">
        <authorList>
            <consortium name="EnsemblPlants"/>
        </authorList>
    </citation>
    <scope>IDENTIFICATION</scope>
    <source>
        <strain evidence="3">cv. B73</strain>
    </source>
</reference>
<dbReference type="Gramene" id="Zm00001eb234940_T001">
    <property type="protein sequence ID" value="Zm00001eb234940_P001"/>
    <property type="gene ID" value="Zm00001eb234940"/>
</dbReference>
<evidence type="ECO:0008006" key="5">
    <source>
        <dbReference type="Google" id="ProtNLM"/>
    </source>
</evidence>
<dbReference type="EnsemblPlants" id="Zm00001eb234940_T001">
    <property type="protein sequence ID" value="Zm00001eb234940_P001"/>
    <property type="gene ID" value="Zm00001eb234940"/>
</dbReference>
<feature type="region of interest" description="Disordered" evidence="1">
    <location>
        <begin position="129"/>
        <end position="150"/>
    </location>
</feature>
<sequence length="208" mass="23182">MARRPSRVSESCRHDWREGPRLKSEDEARNHAPVSLTYAIPWRGTGVVVLNPDGCTGPRGVVIKTDLQPQAMARPRSKRRGNNNRVVMRRQLKCVGLLLLLSLLLPALSPVVVVATARRELLPLMATGDEGRPQDVSSSGTWMPPGAAEEAVVRRKDEAMKTNGRRFRRTSSWNWKKMPAAASQVSFGGRIPFTADYHSVHRHPPTHN</sequence>
<evidence type="ECO:0000313" key="3">
    <source>
        <dbReference type="EnsemblPlants" id="Zm00001eb234940_P001"/>
    </source>
</evidence>
<reference evidence="3" key="2">
    <citation type="submission" date="2019-07" db="EMBL/GenBank/DDBJ databases">
        <authorList>
            <person name="Seetharam A."/>
            <person name="Woodhouse M."/>
            <person name="Cannon E."/>
        </authorList>
    </citation>
    <scope>NUCLEOTIDE SEQUENCE [LARGE SCALE GENOMIC DNA]</scope>
    <source>
        <strain evidence="3">cv. B73</strain>
    </source>
</reference>
<evidence type="ECO:0000256" key="2">
    <source>
        <dbReference type="SAM" id="Phobius"/>
    </source>
</evidence>
<dbReference type="Proteomes" id="UP000007305">
    <property type="component" value="Chromosome 5"/>
</dbReference>
<dbReference type="InParanoid" id="A0A804U7Q4"/>
<protein>
    <recommendedName>
        <fullName evidence="5">Transmembrane protein</fullName>
    </recommendedName>
</protein>
<evidence type="ECO:0000313" key="4">
    <source>
        <dbReference type="Proteomes" id="UP000007305"/>
    </source>
</evidence>
<keyword evidence="2" id="KW-0472">Membrane</keyword>
<dbReference type="AlphaFoldDB" id="A0A804U7Q4"/>
<organism evidence="3 4">
    <name type="scientific">Zea mays</name>
    <name type="common">Maize</name>
    <dbReference type="NCBI Taxonomy" id="4577"/>
    <lineage>
        <taxon>Eukaryota</taxon>
        <taxon>Viridiplantae</taxon>
        <taxon>Streptophyta</taxon>
        <taxon>Embryophyta</taxon>
        <taxon>Tracheophyta</taxon>
        <taxon>Spermatophyta</taxon>
        <taxon>Magnoliopsida</taxon>
        <taxon>Liliopsida</taxon>
        <taxon>Poales</taxon>
        <taxon>Poaceae</taxon>
        <taxon>PACMAD clade</taxon>
        <taxon>Panicoideae</taxon>
        <taxon>Andropogonodae</taxon>
        <taxon>Andropogoneae</taxon>
        <taxon>Tripsacinae</taxon>
        <taxon>Zea</taxon>
    </lineage>
</organism>
<proteinExistence type="predicted"/>
<reference evidence="4" key="1">
    <citation type="journal article" date="2009" name="Science">
        <title>The B73 maize genome: complexity, diversity, and dynamics.</title>
        <authorList>
            <person name="Schnable P.S."/>
            <person name="Ware D."/>
            <person name="Fulton R.S."/>
            <person name="Stein J.C."/>
            <person name="Wei F."/>
            <person name="Pasternak S."/>
            <person name="Liang C."/>
            <person name="Zhang J."/>
            <person name="Fulton L."/>
            <person name="Graves T.A."/>
            <person name="Minx P."/>
            <person name="Reily A.D."/>
            <person name="Courtney L."/>
            <person name="Kruchowski S.S."/>
            <person name="Tomlinson C."/>
            <person name="Strong C."/>
            <person name="Delehaunty K."/>
            <person name="Fronick C."/>
            <person name="Courtney B."/>
            <person name="Rock S.M."/>
            <person name="Belter E."/>
            <person name="Du F."/>
            <person name="Kim K."/>
            <person name="Abbott R.M."/>
            <person name="Cotton M."/>
            <person name="Levy A."/>
            <person name="Marchetto P."/>
            <person name="Ochoa K."/>
            <person name="Jackson S.M."/>
            <person name="Gillam B."/>
            <person name="Chen W."/>
            <person name="Yan L."/>
            <person name="Higginbotham J."/>
            <person name="Cardenas M."/>
            <person name="Waligorski J."/>
            <person name="Applebaum E."/>
            <person name="Phelps L."/>
            <person name="Falcone J."/>
            <person name="Kanchi K."/>
            <person name="Thane T."/>
            <person name="Scimone A."/>
            <person name="Thane N."/>
            <person name="Henke J."/>
            <person name="Wang T."/>
            <person name="Ruppert J."/>
            <person name="Shah N."/>
            <person name="Rotter K."/>
            <person name="Hodges J."/>
            <person name="Ingenthron E."/>
            <person name="Cordes M."/>
            <person name="Kohlberg S."/>
            <person name="Sgro J."/>
            <person name="Delgado B."/>
            <person name="Mead K."/>
            <person name="Chinwalla A."/>
            <person name="Leonard S."/>
            <person name="Crouse K."/>
            <person name="Collura K."/>
            <person name="Kudrna D."/>
            <person name="Currie J."/>
            <person name="He R."/>
            <person name="Angelova A."/>
            <person name="Rajasekar S."/>
            <person name="Mueller T."/>
            <person name="Lomeli R."/>
            <person name="Scara G."/>
            <person name="Ko A."/>
            <person name="Delaney K."/>
            <person name="Wissotski M."/>
            <person name="Lopez G."/>
            <person name="Campos D."/>
            <person name="Braidotti M."/>
            <person name="Ashley E."/>
            <person name="Golser W."/>
            <person name="Kim H."/>
            <person name="Lee S."/>
            <person name="Lin J."/>
            <person name="Dujmic Z."/>
            <person name="Kim W."/>
            <person name="Talag J."/>
            <person name="Zuccolo A."/>
            <person name="Fan C."/>
            <person name="Sebastian A."/>
            <person name="Kramer M."/>
            <person name="Spiegel L."/>
            <person name="Nascimento L."/>
            <person name="Zutavern T."/>
            <person name="Miller B."/>
            <person name="Ambroise C."/>
            <person name="Muller S."/>
            <person name="Spooner W."/>
            <person name="Narechania A."/>
            <person name="Ren L."/>
            <person name="Wei S."/>
            <person name="Kumari S."/>
            <person name="Faga B."/>
            <person name="Levy M.J."/>
            <person name="McMahan L."/>
            <person name="Van Buren P."/>
            <person name="Vaughn M.W."/>
            <person name="Ying K."/>
            <person name="Yeh C.-T."/>
            <person name="Emrich S.J."/>
            <person name="Jia Y."/>
            <person name="Kalyanaraman A."/>
            <person name="Hsia A.-P."/>
            <person name="Barbazuk W.B."/>
            <person name="Baucom R.S."/>
            <person name="Brutnell T.P."/>
            <person name="Carpita N.C."/>
            <person name="Chaparro C."/>
            <person name="Chia J.-M."/>
            <person name="Deragon J.-M."/>
            <person name="Estill J.C."/>
            <person name="Fu Y."/>
            <person name="Jeddeloh J.A."/>
            <person name="Han Y."/>
            <person name="Lee H."/>
            <person name="Li P."/>
            <person name="Lisch D.R."/>
            <person name="Liu S."/>
            <person name="Liu Z."/>
            <person name="Nagel D.H."/>
            <person name="McCann M.C."/>
            <person name="SanMiguel P."/>
            <person name="Myers A.M."/>
            <person name="Nettleton D."/>
            <person name="Nguyen J."/>
            <person name="Penning B.W."/>
            <person name="Ponnala L."/>
            <person name="Schneider K.L."/>
            <person name="Schwartz D.C."/>
            <person name="Sharma A."/>
            <person name="Soderlund C."/>
            <person name="Springer N.M."/>
            <person name="Sun Q."/>
            <person name="Wang H."/>
            <person name="Waterman M."/>
            <person name="Westerman R."/>
            <person name="Wolfgruber T.K."/>
            <person name="Yang L."/>
            <person name="Yu Y."/>
            <person name="Zhang L."/>
            <person name="Zhou S."/>
            <person name="Zhu Q."/>
            <person name="Bennetzen J.L."/>
            <person name="Dawe R.K."/>
            <person name="Jiang J."/>
            <person name="Jiang N."/>
            <person name="Presting G.G."/>
            <person name="Wessler S.R."/>
            <person name="Aluru S."/>
            <person name="Martienssen R.A."/>
            <person name="Clifton S.W."/>
            <person name="McCombie W.R."/>
            <person name="Wing R.A."/>
            <person name="Wilson R.K."/>
        </authorList>
    </citation>
    <scope>NUCLEOTIDE SEQUENCE [LARGE SCALE GENOMIC DNA]</scope>
    <source>
        <strain evidence="4">cv. B73</strain>
    </source>
</reference>
<keyword evidence="2" id="KW-1133">Transmembrane helix</keyword>
<evidence type="ECO:0000256" key="1">
    <source>
        <dbReference type="SAM" id="MobiDB-lite"/>
    </source>
</evidence>
<keyword evidence="4" id="KW-1185">Reference proteome</keyword>
<feature type="transmembrane region" description="Helical" evidence="2">
    <location>
        <begin position="94"/>
        <end position="115"/>
    </location>
</feature>
<accession>A0A804U7Q4</accession>